<accession>A0ABT9AAF1</accession>
<name>A0ABT9AAF1_9BACT</name>
<dbReference type="EMBL" id="JAUQSX010000003">
    <property type="protein sequence ID" value="MDO7846349.1"/>
    <property type="molecule type" value="Genomic_DNA"/>
</dbReference>
<dbReference type="Proteomes" id="UP001167796">
    <property type="component" value="Unassembled WGS sequence"/>
</dbReference>
<proteinExistence type="predicted"/>
<reference evidence="1" key="1">
    <citation type="submission" date="2023-07" db="EMBL/GenBank/DDBJ databases">
        <authorList>
            <person name="Kim M.K."/>
        </authorList>
    </citation>
    <scope>NUCLEOTIDE SEQUENCE</scope>
    <source>
        <strain evidence="1">M29</strain>
    </source>
</reference>
<evidence type="ECO:0000313" key="1">
    <source>
        <dbReference type="EMBL" id="MDO7846349.1"/>
    </source>
</evidence>
<dbReference type="RefSeq" id="WP_305011036.1">
    <property type="nucleotide sequence ID" value="NZ_JAUQSX010000003.1"/>
</dbReference>
<comment type="caution">
    <text evidence="1">The sequence shown here is derived from an EMBL/GenBank/DDBJ whole genome shotgun (WGS) entry which is preliminary data.</text>
</comment>
<organism evidence="1 2">
    <name type="scientific">Hymenobacter mellowenesis</name>
    <dbReference type="NCBI Taxonomy" id="3063995"/>
    <lineage>
        <taxon>Bacteria</taxon>
        <taxon>Pseudomonadati</taxon>
        <taxon>Bacteroidota</taxon>
        <taxon>Cytophagia</taxon>
        <taxon>Cytophagales</taxon>
        <taxon>Hymenobacteraceae</taxon>
        <taxon>Hymenobacter</taxon>
    </lineage>
</organism>
<gene>
    <name evidence="1" type="ORF">Q5H92_08280</name>
</gene>
<sequence length="216" mass="24953">MESSVELFALIKFGAKHHMQQLYDDGVLYMNHISEFVRIEDSGLRGDKYESALSMQRMINIDIAHNGIVIAKAERGKITMHEDNPVGNIYSMYGLKVVDDLSQIKVDERCKNFGDSCVILHNVPEFISRVNQAASTLNMKLLYEPVQYQNLEEYEGNWSLFKKPDYYKYQREFRLLIKQEEFIGPIILSIGSIHDIAVMLGTDKIDGLKVERRKQL</sequence>
<evidence type="ECO:0000313" key="2">
    <source>
        <dbReference type="Proteomes" id="UP001167796"/>
    </source>
</evidence>
<keyword evidence="2" id="KW-1185">Reference proteome</keyword>
<protein>
    <submittedName>
        <fullName evidence="1">Uncharacterized protein</fullName>
    </submittedName>
</protein>